<dbReference type="SUPFAM" id="SSF57701">
    <property type="entry name" value="Zn2/Cys6 DNA-binding domain"/>
    <property type="match status" value="1"/>
</dbReference>
<name>A0A8J2XDC2_ZYGB2</name>
<dbReference type="Proteomes" id="UP000019375">
    <property type="component" value="Unassembled WGS sequence"/>
</dbReference>
<gene>
    <name evidence="4" type="ORF">BN860_02542g</name>
</gene>
<dbReference type="InterPro" id="IPR021858">
    <property type="entry name" value="Fun_TF"/>
</dbReference>
<accession>A0A8J2XDC2</accession>
<dbReference type="Pfam" id="PF00172">
    <property type="entry name" value="Zn_clus"/>
    <property type="match status" value="1"/>
</dbReference>
<dbReference type="PROSITE" id="PS50048">
    <property type="entry name" value="ZN2_CY6_FUNGAL_2"/>
    <property type="match status" value="1"/>
</dbReference>
<evidence type="ECO:0000313" key="4">
    <source>
        <dbReference type="EMBL" id="CDF91226.1"/>
    </source>
</evidence>
<comment type="subcellular location">
    <subcellularLocation>
        <location evidence="1">Nucleus</location>
    </subcellularLocation>
</comment>
<protein>
    <submittedName>
        <fullName evidence="4">ZYBA0S10-02542g1_1</fullName>
    </submittedName>
</protein>
<dbReference type="GO" id="GO:0045944">
    <property type="term" value="P:positive regulation of transcription by RNA polymerase II"/>
    <property type="evidence" value="ECO:0007669"/>
    <property type="project" value="TreeGrafter"/>
</dbReference>
<dbReference type="PANTHER" id="PTHR37534:SF7">
    <property type="entry name" value="TRANSCRIPTIONAL ACTIVATOR PROTEIN UGA3"/>
    <property type="match status" value="1"/>
</dbReference>
<evidence type="ECO:0000259" key="3">
    <source>
        <dbReference type="PROSITE" id="PS50048"/>
    </source>
</evidence>
<dbReference type="PANTHER" id="PTHR37534">
    <property type="entry name" value="TRANSCRIPTIONAL ACTIVATOR PROTEIN UGA3"/>
    <property type="match status" value="1"/>
</dbReference>
<keyword evidence="5" id="KW-1185">Reference proteome</keyword>
<reference evidence="5" key="1">
    <citation type="journal article" date="2013" name="Genome Announc.">
        <title>Genome sequence of the food spoilage yeast Zygosaccharomyces bailii CLIB 213(T).</title>
        <authorList>
            <person name="Galeote V."/>
            <person name="Bigey F."/>
            <person name="Devillers H."/>
            <person name="Neuveglise C."/>
            <person name="Dequin S."/>
        </authorList>
    </citation>
    <scope>NUCLEOTIDE SEQUENCE [LARGE SCALE GENOMIC DNA]</scope>
    <source>
        <strain evidence="5">CLIB 213 / ATCC 58445 / CBS 680 / CCRC 21525 / NBRC 1098 / NCYC 1416 / NRRL Y-2227</strain>
    </source>
</reference>
<dbReference type="CDD" id="cd00067">
    <property type="entry name" value="GAL4"/>
    <property type="match status" value="1"/>
</dbReference>
<sequence>MNSLKNKVSKAPVRKHSRTGCITCKVRKKRCSEDKPVCSDCKRLGFTCVYLRKSADKDVLQQCKEQVEKELFLQKNRKKFIAGFEELGVNARSHILDDKAEDEEVQVHKEWEDEEEDEDEEEALSDEFEAEPSVSWDLDWQLKQLSEAPFMPLEEESVSVSQSPYLSQPLSDPITLQLDPVGIHLYNYYRDHLARIISIAPVKQNYYLQVFLPMAHKHRGILYGLMAWSAHHLSISQEGSETRDRNYYALANRYTLESLRCLRSEMEHNFLWSLAQLLILCGAEICQGDVAKWKVLLKYGADLIEKNVGKDISHLLTSYKTTTNLDTTATYWLVANFIYHDVMCSRGTHFPIEQYNKVLSTCPTNSSISPAVGVNRHVDPLHGINRPILLITGDITNLTRKMKSAAPFDKNHPRFREYMSKAYELQTQLYQIVPDGQELEVYEESSVMYTLCLELFQLMKLASLMHLKTTCLGHSKHSIEIQHLWLELFSKLDLILGSKLEGCLCFPMFICGINATDREQKRDIEVRFSDIAKRYKCYNFQRARTIMRKVWQQDDGDIEIASNGSMSDVGSIELGDMDWYDIVDAMGWDISFA</sequence>
<feature type="domain" description="Zn(2)-C6 fungal-type" evidence="3">
    <location>
        <begin position="20"/>
        <end position="50"/>
    </location>
</feature>
<evidence type="ECO:0000313" key="5">
    <source>
        <dbReference type="Proteomes" id="UP000019375"/>
    </source>
</evidence>
<dbReference type="GO" id="GO:0000981">
    <property type="term" value="F:DNA-binding transcription factor activity, RNA polymerase II-specific"/>
    <property type="evidence" value="ECO:0007669"/>
    <property type="project" value="InterPro"/>
</dbReference>
<proteinExistence type="predicted"/>
<dbReference type="SMART" id="SM00066">
    <property type="entry name" value="GAL4"/>
    <property type="match status" value="1"/>
</dbReference>
<keyword evidence="2" id="KW-0539">Nucleus</keyword>
<dbReference type="PROSITE" id="PS00463">
    <property type="entry name" value="ZN2_CY6_FUNGAL_1"/>
    <property type="match status" value="1"/>
</dbReference>
<dbReference type="InterPro" id="IPR001138">
    <property type="entry name" value="Zn2Cys6_DnaBD"/>
</dbReference>
<dbReference type="InterPro" id="IPR036864">
    <property type="entry name" value="Zn2-C6_fun-type_DNA-bd_sf"/>
</dbReference>
<evidence type="ECO:0000256" key="1">
    <source>
        <dbReference type="ARBA" id="ARBA00004123"/>
    </source>
</evidence>
<dbReference type="GO" id="GO:0008270">
    <property type="term" value="F:zinc ion binding"/>
    <property type="evidence" value="ECO:0007669"/>
    <property type="project" value="InterPro"/>
</dbReference>
<evidence type="ECO:0000256" key="2">
    <source>
        <dbReference type="ARBA" id="ARBA00023242"/>
    </source>
</evidence>
<dbReference type="OrthoDB" id="5419315at2759"/>
<dbReference type="GO" id="GO:0005634">
    <property type="term" value="C:nucleus"/>
    <property type="evidence" value="ECO:0007669"/>
    <property type="project" value="UniProtKB-SubCell"/>
</dbReference>
<dbReference type="Gene3D" id="4.10.240.10">
    <property type="entry name" value="Zn(2)-C6 fungal-type DNA-binding domain"/>
    <property type="match status" value="1"/>
</dbReference>
<dbReference type="GO" id="GO:0000976">
    <property type="term" value="F:transcription cis-regulatory region binding"/>
    <property type="evidence" value="ECO:0007669"/>
    <property type="project" value="TreeGrafter"/>
</dbReference>
<organism evidence="4 5">
    <name type="scientific">Zygosaccharomyces bailii (strain CLIB 213 / ATCC 58445 / CBS 680 / BCRC 21525 / NBRC 1098 / NCYC 1416 / NRRL Y-2227)</name>
    <dbReference type="NCBI Taxonomy" id="1333698"/>
    <lineage>
        <taxon>Eukaryota</taxon>
        <taxon>Fungi</taxon>
        <taxon>Dikarya</taxon>
        <taxon>Ascomycota</taxon>
        <taxon>Saccharomycotina</taxon>
        <taxon>Saccharomycetes</taxon>
        <taxon>Saccharomycetales</taxon>
        <taxon>Saccharomycetaceae</taxon>
        <taxon>Zygosaccharomyces</taxon>
    </lineage>
</organism>
<dbReference type="EMBL" id="HG316463">
    <property type="protein sequence ID" value="CDF91226.1"/>
    <property type="molecule type" value="Genomic_DNA"/>
</dbReference>
<dbReference type="Pfam" id="PF11951">
    <property type="entry name" value="Fungal_trans_2"/>
    <property type="match status" value="1"/>
</dbReference>
<dbReference type="AlphaFoldDB" id="A0A8J2XDC2"/>